<reference evidence="2 3" key="1">
    <citation type="submission" date="2023-07" db="EMBL/GenBank/DDBJ databases">
        <title>Genomic Encyclopedia of Type Strains, Phase IV (KMG-IV): sequencing the most valuable type-strain genomes for metagenomic binning, comparative biology and taxonomic classification.</title>
        <authorList>
            <person name="Goeker M."/>
        </authorList>
    </citation>
    <scope>NUCLEOTIDE SEQUENCE [LARGE SCALE GENOMIC DNA]</scope>
    <source>
        <strain evidence="2 3">DSM 11549</strain>
    </source>
</reference>
<organism evidence="2 3">
    <name type="scientific">Rhodopseudomonas julia</name>
    <dbReference type="NCBI Taxonomy" id="200617"/>
    <lineage>
        <taxon>Bacteria</taxon>
        <taxon>Pseudomonadati</taxon>
        <taxon>Pseudomonadota</taxon>
        <taxon>Alphaproteobacteria</taxon>
        <taxon>Hyphomicrobiales</taxon>
        <taxon>Nitrobacteraceae</taxon>
        <taxon>Rhodopseudomonas</taxon>
    </lineage>
</organism>
<feature type="compositionally biased region" description="Basic and acidic residues" evidence="1">
    <location>
        <begin position="64"/>
        <end position="76"/>
    </location>
</feature>
<evidence type="ECO:0000313" key="3">
    <source>
        <dbReference type="Proteomes" id="UP001230253"/>
    </source>
</evidence>
<proteinExistence type="predicted"/>
<dbReference type="RefSeq" id="WP_234629146.1">
    <property type="nucleotide sequence ID" value="NZ_JAUSUK010000001.1"/>
</dbReference>
<sequence>MLAQGACDSYLCTVMTFRIFEWATLKDYDNAKAAATDRIIKKQSRGNVSAQNGWSMTMPQLLKQSRDADKAMDSLRRAMPSD</sequence>
<protein>
    <submittedName>
        <fullName evidence="2">Uncharacterized protein</fullName>
    </submittedName>
</protein>
<feature type="compositionally biased region" description="Polar residues" evidence="1">
    <location>
        <begin position="45"/>
        <end position="58"/>
    </location>
</feature>
<accession>A0ABU0C5X1</accession>
<comment type="caution">
    <text evidence="2">The sequence shown here is derived from an EMBL/GenBank/DDBJ whole genome shotgun (WGS) entry which is preliminary data.</text>
</comment>
<name>A0ABU0C5X1_9BRAD</name>
<feature type="region of interest" description="Disordered" evidence="1">
    <location>
        <begin position="44"/>
        <end position="82"/>
    </location>
</feature>
<evidence type="ECO:0000313" key="2">
    <source>
        <dbReference type="EMBL" id="MDQ0325920.1"/>
    </source>
</evidence>
<evidence type="ECO:0000256" key="1">
    <source>
        <dbReference type="SAM" id="MobiDB-lite"/>
    </source>
</evidence>
<dbReference type="EMBL" id="JAUSUK010000001">
    <property type="protein sequence ID" value="MDQ0325920.1"/>
    <property type="molecule type" value="Genomic_DNA"/>
</dbReference>
<gene>
    <name evidence="2" type="ORF">J2R99_001769</name>
</gene>
<dbReference type="Proteomes" id="UP001230253">
    <property type="component" value="Unassembled WGS sequence"/>
</dbReference>
<keyword evidence="3" id="KW-1185">Reference proteome</keyword>